<dbReference type="GO" id="GO:0030973">
    <property type="term" value="F:molybdate ion binding"/>
    <property type="evidence" value="ECO:0007669"/>
    <property type="project" value="InterPro"/>
</dbReference>
<dbReference type="EMBL" id="FAXN01000040">
    <property type="protein sequence ID" value="CUV65619.1"/>
    <property type="molecule type" value="Genomic_DNA"/>
</dbReference>
<dbReference type="GO" id="GO:0046872">
    <property type="term" value="F:metal ion binding"/>
    <property type="evidence" value="ECO:0007669"/>
    <property type="project" value="UniProtKB-KW"/>
</dbReference>
<evidence type="ECO:0000256" key="3">
    <source>
        <dbReference type="ARBA" id="ARBA00022729"/>
    </source>
</evidence>
<dbReference type="PIRSF" id="PIRSF004846">
    <property type="entry name" value="ModA"/>
    <property type="match status" value="1"/>
</dbReference>
<comment type="similarity">
    <text evidence="1">Belongs to the bacterial solute-binding protein ModA family.</text>
</comment>
<dbReference type="NCBIfam" id="TIGR01256">
    <property type="entry name" value="modA"/>
    <property type="match status" value="1"/>
</dbReference>
<evidence type="ECO:0000256" key="5">
    <source>
        <dbReference type="SAM" id="SignalP"/>
    </source>
</evidence>
<dbReference type="PANTHER" id="PTHR30632">
    <property type="entry name" value="MOLYBDATE-BINDING PERIPLASMIC PROTEIN"/>
    <property type="match status" value="1"/>
</dbReference>
<dbReference type="GO" id="GO:0015689">
    <property type="term" value="P:molybdate ion transport"/>
    <property type="evidence" value="ECO:0007669"/>
    <property type="project" value="InterPro"/>
</dbReference>
<dbReference type="InterPro" id="IPR044084">
    <property type="entry name" value="AvModA-like_subst-bd"/>
</dbReference>
<feature type="signal peptide" evidence="5">
    <location>
        <begin position="1"/>
        <end position="28"/>
    </location>
</feature>
<dbReference type="Gene3D" id="3.40.190.10">
    <property type="entry name" value="Periplasmic binding protein-like II"/>
    <property type="match status" value="2"/>
</dbReference>
<gene>
    <name evidence="6" type="primary">modA</name>
    <name evidence="6" type="ORF">BN3087_40006</name>
</gene>
<dbReference type="InterPro" id="IPR050682">
    <property type="entry name" value="ModA/WtpA"/>
</dbReference>
<sequence>MKSLSKIILVLSILASMGWSQTITVAAAANLKYALDDIAKEFTKNTNIKVKIITGASGKLTQQIMSGAPFDAFLSADVEYPAKLAKAGYTTTPSQVYAYGTLVLWSNTGVNLTKGVKVVIDPSVKKISIANPKTAPYGVEAMNAMKFYKVDKSIEQKLVIAESISQVGAYVTTKAVDVGFMAKSVVVSPEMKNVGKWIEIDPKTYNTIDQAMVGLKNGSPENQIAAKRFLKFMSSPKAKEILKANGYKLPN</sequence>
<organism evidence="6">
    <name type="scientific">Sulfurovum sp. enrichment culture clone C5</name>
    <dbReference type="NCBI Taxonomy" id="497650"/>
    <lineage>
        <taxon>Bacteria</taxon>
        <taxon>Pseudomonadati</taxon>
        <taxon>Campylobacterota</taxon>
        <taxon>Epsilonproteobacteria</taxon>
        <taxon>Campylobacterales</taxon>
        <taxon>Sulfurovaceae</taxon>
        <taxon>Sulfurovum</taxon>
        <taxon>environmental samples</taxon>
    </lineage>
</organism>
<dbReference type="CDD" id="cd13539">
    <property type="entry name" value="PBP2_AvModA"/>
    <property type="match status" value="1"/>
</dbReference>
<feature type="binding site" evidence="4">
    <location>
        <position position="57"/>
    </location>
    <ligand>
        <name>molybdate</name>
        <dbReference type="ChEBI" id="CHEBI:36264"/>
    </ligand>
</feature>
<keyword evidence="2 4" id="KW-0479">Metal-binding</keyword>
<dbReference type="PANTHER" id="PTHR30632:SF14">
    <property type="entry name" value="TUNGSTATE_MOLYBDATE_CHROMATE-BINDING PROTEIN MODA"/>
    <property type="match status" value="1"/>
</dbReference>
<name>A0A0S4XMV0_9BACT</name>
<protein>
    <submittedName>
        <fullName evidence="6">ABC transporter, Molybdate-binding periplasmic protein</fullName>
    </submittedName>
</protein>
<reference evidence="6" key="1">
    <citation type="submission" date="2015-11" db="EMBL/GenBank/DDBJ databases">
        <authorList>
            <person name="Zhang Y."/>
            <person name="Guo Z."/>
        </authorList>
    </citation>
    <scope>NUCLEOTIDE SEQUENCE</scope>
    <source>
        <strain evidence="6">BN30871</strain>
    </source>
</reference>
<keyword evidence="3 5" id="KW-0732">Signal</keyword>
<dbReference type="SUPFAM" id="SSF53850">
    <property type="entry name" value="Periplasmic binding protein-like II"/>
    <property type="match status" value="1"/>
</dbReference>
<evidence type="ECO:0000313" key="6">
    <source>
        <dbReference type="EMBL" id="CUV65619.1"/>
    </source>
</evidence>
<evidence type="ECO:0000256" key="2">
    <source>
        <dbReference type="ARBA" id="ARBA00022723"/>
    </source>
</evidence>
<evidence type="ECO:0000256" key="4">
    <source>
        <dbReference type="PIRSR" id="PIRSR004846-1"/>
    </source>
</evidence>
<keyword evidence="4" id="KW-0500">Molybdenum</keyword>
<evidence type="ECO:0000256" key="1">
    <source>
        <dbReference type="ARBA" id="ARBA00009175"/>
    </source>
</evidence>
<dbReference type="InterPro" id="IPR005950">
    <property type="entry name" value="ModA"/>
</dbReference>
<dbReference type="AlphaFoldDB" id="A0A0S4XMV0"/>
<proteinExistence type="inferred from homology"/>
<feature type="binding site" evidence="4">
    <location>
        <position position="164"/>
    </location>
    <ligand>
        <name>molybdate</name>
        <dbReference type="ChEBI" id="CHEBI:36264"/>
    </ligand>
</feature>
<accession>A0A0S4XMV0</accession>
<dbReference type="Pfam" id="PF13531">
    <property type="entry name" value="SBP_bac_11"/>
    <property type="match status" value="1"/>
</dbReference>
<feature type="chain" id="PRO_5006629973" evidence="5">
    <location>
        <begin position="29"/>
        <end position="251"/>
    </location>
</feature>